<accession>A0ABV6MN35</accession>
<dbReference type="InterPro" id="IPR002182">
    <property type="entry name" value="NB-ARC"/>
</dbReference>
<sequence>MGEQPMPDPDGAADLAGFIDLLGQLRAWAGMPSYRLLAKRVGSQMQGAVPLSTVVDVFKAERRRLDLDLVVAVVRALGADEPTVRRWRTACVRVHGEAKTGGTAGVLGQLPTDLVTFTGRRQELTRLIEAATRPRDDEGANTVVISAIEGMAGVGKTQLAIRAAHQLVRSGHFRDVQLHVNLRGFDAELPAADPSAILEAFLRQLGVPVRQIPATRDERAAMFRDRLRDRHALILLDNAADEDQVRDLIPASPTCLVLITSRRSLTALDNAAPHPLDVFTESESLDLLARIAGAERVAAEPAAAADIAEYCGHLPLAVSLAAARLRSRPAWTLRHLADKLRDGRLNAIHSGGRGLRPAFHLSYEELAEPLRRIFRLLGHHPGPDTTPAQLAALADITTDEAEDALEQLQDEHLVTQPTIGRYELHDLLRLLAVELAAAEPEPDPAAPLTRLATWCVATGYAAAVAINTPNLTGRAPETASFADYDEALTWFDRERNTLAAVQRAAAEAGLHDHVWQLAEARKHFFVLRRHLDEFRTAQQLAVAAARAAGDRRTQAAMIGALGGVYWMTGQLDESEDCCRQARRLHQELGDVRGEAAVLISHGVVHNQRGNHEGSVDLITQALDLLDGPDTLKLRAMALVNRAVVDKYGPGRRPRAVSELREALAIFRQCEDRHNEAFALGNIADFLLMDADLDTALTLYGEQRELGRQLGDAYIEAEALRGTGDVHAATDHTADARQAWSEALALYEQIDHPKAAEARQRLSRPDSEVYGFVRER</sequence>
<evidence type="ECO:0000313" key="4">
    <source>
        <dbReference type="Proteomes" id="UP001589810"/>
    </source>
</evidence>
<keyword evidence="4" id="KW-1185">Reference proteome</keyword>
<dbReference type="Gene3D" id="1.10.8.430">
    <property type="entry name" value="Helical domain of apoptotic protease-activating factors"/>
    <property type="match status" value="1"/>
</dbReference>
<dbReference type="RefSeq" id="WP_273942262.1">
    <property type="nucleotide sequence ID" value="NZ_CP097263.1"/>
</dbReference>
<evidence type="ECO:0000256" key="1">
    <source>
        <dbReference type="ARBA" id="ARBA00022737"/>
    </source>
</evidence>
<name>A0ABV6MN35_9PSEU</name>
<dbReference type="InterPro" id="IPR042197">
    <property type="entry name" value="Apaf_helical"/>
</dbReference>
<dbReference type="Pfam" id="PF00931">
    <property type="entry name" value="NB-ARC"/>
    <property type="match status" value="1"/>
</dbReference>
<dbReference type="Proteomes" id="UP001589810">
    <property type="component" value="Unassembled WGS sequence"/>
</dbReference>
<feature type="domain" description="NB-ARC" evidence="2">
    <location>
        <begin position="145"/>
        <end position="295"/>
    </location>
</feature>
<evidence type="ECO:0000313" key="3">
    <source>
        <dbReference type="EMBL" id="MFC0541705.1"/>
    </source>
</evidence>
<gene>
    <name evidence="3" type="ORF">ACFFH7_09445</name>
</gene>
<dbReference type="InterPro" id="IPR036388">
    <property type="entry name" value="WH-like_DNA-bd_sf"/>
</dbReference>
<dbReference type="SUPFAM" id="SSF52540">
    <property type="entry name" value="P-loop containing nucleoside triphosphate hydrolases"/>
    <property type="match status" value="1"/>
</dbReference>
<evidence type="ECO:0000259" key="2">
    <source>
        <dbReference type="Pfam" id="PF00931"/>
    </source>
</evidence>
<dbReference type="Gene3D" id="3.40.50.300">
    <property type="entry name" value="P-loop containing nucleotide triphosphate hydrolases"/>
    <property type="match status" value="1"/>
</dbReference>
<dbReference type="PANTHER" id="PTHR47691">
    <property type="entry name" value="REGULATOR-RELATED"/>
    <property type="match status" value="1"/>
</dbReference>
<dbReference type="SMART" id="SM00028">
    <property type="entry name" value="TPR"/>
    <property type="match status" value="4"/>
</dbReference>
<reference evidence="3 4" key="1">
    <citation type="submission" date="2024-09" db="EMBL/GenBank/DDBJ databases">
        <authorList>
            <person name="Sun Q."/>
            <person name="Mori K."/>
        </authorList>
    </citation>
    <scope>NUCLEOTIDE SEQUENCE [LARGE SCALE GENOMIC DNA]</scope>
    <source>
        <strain evidence="3 4">TBRC 1432</strain>
    </source>
</reference>
<dbReference type="PRINTS" id="PR00364">
    <property type="entry name" value="DISEASERSIST"/>
</dbReference>
<dbReference type="SUPFAM" id="SSF48452">
    <property type="entry name" value="TPR-like"/>
    <property type="match status" value="1"/>
</dbReference>
<proteinExistence type="predicted"/>
<dbReference type="InterPro" id="IPR019734">
    <property type="entry name" value="TPR_rpt"/>
</dbReference>
<dbReference type="Gene3D" id="1.25.40.10">
    <property type="entry name" value="Tetratricopeptide repeat domain"/>
    <property type="match status" value="1"/>
</dbReference>
<dbReference type="InterPro" id="IPR011990">
    <property type="entry name" value="TPR-like_helical_dom_sf"/>
</dbReference>
<protein>
    <submittedName>
        <fullName evidence="3">Tetratricopeptide repeat protein</fullName>
    </submittedName>
</protein>
<dbReference type="InterPro" id="IPR027417">
    <property type="entry name" value="P-loop_NTPase"/>
</dbReference>
<dbReference type="EMBL" id="JBHLUD010000002">
    <property type="protein sequence ID" value="MFC0541705.1"/>
    <property type="molecule type" value="Genomic_DNA"/>
</dbReference>
<comment type="caution">
    <text evidence="3">The sequence shown here is derived from an EMBL/GenBank/DDBJ whole genome shotgun (WGS) entry which is preliminary data.</text>
</comment>
<dbReference type="Gene3D" id="1.10.10.10">
    <property type="entry name" value="Winged helix-like DNA-binding domain superfamily/Winged helix DNA-binding domain"/>
    <property type="match status" value="1"/>
</dbReference>
<dbReference type="Pfam" id="PF13424">
    <property type="entry name" value="TPR_12"/>
    <property type="match status" value="1"/>
</dbReference>
<keyword evidence="1" id="KW-0677">Repeat</keyword>
<organism evidence="3 4">
    <name type="scientific">Kutzneria chonburiensis</name>
    <dbReference type="NCBI Taxonomy" id="1483604"/>
    <lineage>
        <taxon>Bacteria</taxon>
        <taxon>Bacillati</taxon>
        <taxon>Actinomycetota</taxon>
        <taxon>Actinomycetes</taxon>
        <taxon>Pseudonocardiales</taxon>
        <taxon>Pseudonocardiaceae</taxon>
        <taxon>Kutzneria</taxon>
    </lineage>
</organism>
<dbReference type="PANTHER" id="PTHR47691:SF3">
    <property type="entry name" value="HTH-TYPE TRANSCRIPTIONAL REGULATOR RV0890C-RELATED"/>
    <property type="match status" value="1"/>
</dbReference>